<reference evidence="3" key="1">
    <citation type="journal article" date="2019" name="Int. J. Syst. Evol. Microbiol.">
        <title>The Global Catalogue of Microorganisms (GCM) 10K type strain sequencing project: providing services to taxonomists for standard genome sequencing and annotation.</title>
        <authorList>
            <consortium name="The Broad Institute Genomics Platform"/>
            <consortium name="The Broad Institute Genome Sequencing Center for Infectious Disease"/>
            <person name="Wu L."/>
            <person name="Ma J."/>
        </authorList>
    </citation>
    <scope>NUCLEOTIDE SEQUENCE [LARGE SCALE GENOMIC DNA]</scope>
    <source>
        <strain evidence="3">CGMCC 1.12286</strain>
    </source>
</reference>
<accession>A0ABW4JBZ7</accession>
<sequence>MPGGDTLCCQIKVIPNHIDTQWVANHAVVVPYLADLPAAITGYVLNHSSSKGPVTIHFLRGGSAGAPLPFAFTVEAGAYQSFTVIGVDAIRIATEADFASGELNILVNFSPF</sequence>
<proteinExistence type="predicted"/>
<dbReference type="Pfam" id="PF13157">
    <property type="entry name" value="Enas"/>
    <property type="match status" value="1"/>
</dbReference>
<dbReference type="RefSeq" id="WP_377941323.1">
    <property type="nucleotide sequence ID" value="NZ_JBHUCX010000013.1"/>
</dbReference>
<name>A0ABW4JBZ7_9BACL</name>
<dbReference type="InterPro" id="IPR025055">
    <property type="entry name" value="Ena_core"/>
</dbReference>
<organism evidence="2 3">
    <name type="scientific">Alicyclobacillus fodiniaquatilis</name>
    <dbReference type="NCBI Taxonomy" id="1661150"/>
    <lineage>
        <taxon>Bacteria</taxon>
        <taxon>Bacillati</taxon>
        <taxon>Bacillota</taxon>
        <taxon>Bacilli</taxon>
        <taxon>Bacillales</taxon>
        <taxon>Alicyclobacillaceae</taxon>
        <taxon>Alicyclobacillus</taxon>
    </lineage>
</organism>
<feature type="domain" description="Endospore appendages core" evidence="1">
    <location>
        <begin position="39"/>
        <end position="109"/>
    </location>
</feature>
<evidence type="ECO:0000313" key="2">
    <source>
        <dbReference type="EMBL" id="MFD1673787.1"/>
    </source>
</evidence>
<comment type="caution">
    <text evidence="2">The sequence shown here is derived from an EMBL/GenBank/DDBJ whole genome shotgun (WGS) entry which is preliminary data.</text>
</comment>
<gene>
    <name evidence="2" type="ORF">ACFSB2_03565</name>
</gene>
<keyword evidence="3" id="KW-1185">Reference proteome</keyword>
<dbReference type="EMBL" id="JBHUCX010000013">
    <property type="protein sequence ID" value="MFD1673787.1"/>
    <property type="molecule type" value="Genomic_DNA"/>
</dbReference>
<evidence type="ECO:0000259" key="1">
    <source>
        <dbReference type="Pfam" id="PF13157"/>
    </source>
</evidence>
<protein>
    <submittedName>
        <fullName evidence="2">S-Ena type endospore appendage</fullName>
    </submittedName>
</protein>
<evidence type="ECO:0000313" key="3">
    <source>
        <dbReference type="Proteomes" id="UP001597079"/>
    </source>
</evidence>
<dbReference type="Proteomes" id="UP001597079">
    <property type="component" value="Unassembled WGS sequence"/>
</dbReference>